<evidence type="ECO:0000313" key="2">
    <source>
        <dbReference type="Proteomes" id="UP001177023"/>
    </source>
</evidence>
<dbReference type="Proteomes" id="UP001177023">
    <property type="component" value="Unassembled WGS sequence"/>
</dbReference>
<gene>
    <name evidence="1" type="ORF">MSPICULIGERA_LOCUS4098</name>
</gene>
<dbReference type="InterPro" id="IPR000884">
    <property type="entry name" value="TSP1_rpt"/>
</dbReference>
<reference evidence="1" key="1">
    <citation type="submission" date="2023-06" db="EMBL/GenBank/DDBJ databases">
        <authorList>
            <person name="Delattre M."/>
        </authorList>
    </citation>
    <scope>NUCLEOTIDE SEQUENCE</scope>
    <source>
        <strain evidence="1">AF72</strain>
    </source>
</reference>
<sequence>MDMLAAKTNPEMAYKFLFIAVLFLAYFVVQPYVVVLVSSSATVSYAQIENCTIACLENEEFCVGMNFVGDECILVTDRSAAIEFYVYDRNQISTLGCPGGDISTEVANDGNWNSWGPSTECPATCGMNGVYSHNRTCPTEPQTRGYECDGSTIEYLACPDPMCTFPNVSCYEEFYTKKLNTTSRIYTCQLKPGAVDTRLEQGVED</sequence>
<dbReference type="PROSITE" id="PS50092">
    <property type="entry name" value="TSP1"/>
    <property type="match status" value="1"/>
</dbReference>
<dbReference type="AlphaFoldDB" id="A0AA36CBH8"/>
<comment type="caution">
    <text evidence="1">The sequence shown here is derived from an EMBL/GenBank/DDBJ whole genome shotgun (WGS) entry which is preliminary data.</text>
</comment>
<keyword evidence="2" id="KW-1185">Reference proteome</keyword>
<evidence type="ECO:0000313" key="1">
    <source>
        <dbReference type="EMBL" id="CAJ0565457.1"/>
    </source>
</evidence>
<organism evidence="1 2">
    <name type="scientific">Mesorhabditis spiculigera</name>
    <dbReference type="NCBI Taxonomy" id="96644"/>
    <lineage>
        <taxon>Eukaryota</taxon>
        <taxon>Metazoa</taxon>
        <taxon>Ecdysozoa</taxon>
        <taxon>Nematoda</taxon>
        <taxon>Chromadorea</taxon>
        <taxon>Rhabditida</taxon>
        <taxon>Rhabditina</taxon>
        <taxon>Rhabditomorpha</taxon>
        <taxon>Rhabditoidea</taxon>
        <taxon>Rhabditidae</taxon>
        <taxon>Mesorhabditinae</taxon>
        <taxon>Mesorhabditis</taxon>
    </lineage>
</organism>
<dbReference type="SUPFAM" id="SSF82895">
    <property type="entry name" value="TSP-1 type 1 repeat"/>
    <property type="match status" value="1"/>
</dbReference>
<protein>
    <submittedName>
        <fullName evidence="1">Uncharacterized protein</fullName>
    </submittedName>
</protein>
<dbReference type="Pfam" id="PF00090">
    <property type="entry name" value="TSP_1"/>
    <property type="match status" value="1"/>
</dbReference>
<dbReference type="InterPro" id="IPR036383">
    <property type="entry name" value="TSP1_rpt_sf"/>
</dbReference>
<proteinExistence type="predicted"/>
<dbReference type="EMBL" id="CATQJA010001041">
    <property type="protein sequence ID" value="CAJ0565457.1"/>
    <property type="molecule type" value="Genomic_DNA"/>
</dbReference>
<accession>A0AA36CBH8</accession>
<name>A0AA36CBH8_9BILA</name>
<dbReference type="Gene3D" id="2.20.100.10">
    <property type="entry name" value="Thrombospondin type-1 (TSP1) repeat"/>
    <property type="match status" value="1"/>
</dbReference>
<feature type="non-terminal residue" evidence="1">
    <location>
        <position position="1"/>
    </location>
</feature>